<feature type="signal peptide" evidence="5">
    <location>
        <begin position="1"/>
        <end position="22"/>
    </location>
</feature>
<feature type="chain" id="PRO_5020340338" evidence="5">
    <location>
        <begin position="23"/>
        <end position="936"/>
    </location>
</feature>
<dbReference type="GO" id="GO:0042545">
    <property type="term" value="P:cell wall modification"/>
    <property type="evidence" value="ECO:0007669"/>
    <property type="project" value="InterPro"/>
</dbReference>
<reference evidence="7 8" key="1">
    <citation type="submission" date="2019-03" db="EMBL/GenBank/DDBJ databases">
        <title>Genomic Encyclopedia of Type Strains, Phase IV (KMG-IV): sequencing the most valuable type-strain genomes for metagenomic binning, comparative biology and taxonomic classification.</title>
        <authorList>
            <person name="Goeker M."/>
        </authorList>
    </citation>
    <scope>NUCLEOTIDE SEQUENCE [LARGE SCALE GENOMIC DNA]</scope>
    <source>
        <strain evidence="7 8">DSM 16998</strain>
    </source>
</reference>
<dbReference type="Gene3D" id="2.160.20.10">
    <property type="entry name" value="Single-stranded right-handed beta-helix, Pectin lyase-like"/>
    <property type="match status" value="2"/>
</dbReference>
<keyword evidence="8" id="KW-1185">Reference proteome</keyword>
<name>A0A4R6QV21_9BURK</name>
<dbReference type="Proteomes" id="UP000295361">
    <property type="component" value="Unassembled WGS sequence"/>
</dbReference>
<keyword evidence="4" id="KW-0119">Carbohydrate metabolism</keyword>
<keyword evidence="4" id="KW-0964">Secreted</keyword>
<dbReference type="InParanoid" id="A0A4R6QV21"/>
<dbReference type="EMBL" id="SNXS01000001">
    <property type="protein sequence ID" value="TDP75050.1"/>
    <property type="molecule type" value="Genomic_DNA"/>
</dbReference>
<dbReference type="InterPro" id="IPR011050">
    <property type="entry name" value="Pectin_lyase_fold/virulence"/>
</dbReference>
<dbReference type="Pfam" id="PF01095">
    <property type="entry name" value="Pectinesterase"/>
    <property type="match status" value="1"/>
</dbReference>
<accession>A0A4R6QV21</accession>
<comment type="subcellular location">
    <subcellularLocation>
        <location evidence="4">Secreted</location>
    </subcellularLocation>
</comment>
<dbReference type="InterPro" id="IPR000070">
    <property type="entry name" value="Pectinesterase_cat"/>
</dbReference>
<evidence type="ECO:0000256" key="1">
    <source>
        <dbReference type="ARBA" id="ARBA00022801"/>
    </source>
</evidence>
<dbReference type="AlphaFoldDB" id="A0A4R6QV21"/>
<protein>
    <submittedName>
        <fullName evidence="7">Pectate lyase</fullName>
    </submittedName>
</protein>
<keyword evidence="3 4" id="KW-0456">Lyase</keyword>
<sequence>MSAGRLKGALLALLCTALQAQAAPDPALQTAPGDGWGAGTVGGSAATPEHIYTVMNRAQLLNALANGGNSPKIIKVAGTIDMSEGVPFANGVDQKARSRVKVTSNTTLIGEGPGAGFVNAWIDIASVSQVIVRNLHIVAPCDVAPVWDPSDGATGNWNAAYDAIAVTTATQVWIDHNTITDDPVSDDTLAIENGKTRQCHDGAIDITKGADRVTVSYNVINRHDKSMLIGGSDSLSSDAGKLRTTISNNVFSGVTQRVPRVRFGQVHVFNNYFAGSKGAFPYPHSYSIGIGKLGMVLSQANVFAIEGASGCDGVVSYPSSDRSGGFRDIGSLLNGAALGICSVQPGTAWVPPYTAKPRPVALVKANALAQAGAGKLLSQISGLGNVDSVAGTRMPAAQETAVHTDTHLSLSFDAPPILGTTGKIAIRRVSDDVIVDSIDVSSAPAASDTQLVLSKTNLEIDALGLGAMPENASFARYVWYRPVTIKGSSATIKLRSNKLDFGTAYYVTMDAAVLAGTIKGQAFAGIVKADGWSFTTRAAPSSYTSLTVDDSGTAADFRTLQGALNWVMKHCSTTSPASYGCNTVATPKFISLANGSYPELAVLRKVSNLTITGESREGVVVGDANFESLNAGSGASSATPGTALSTSGKTLGHRVLGGGRSVLLVETADLLTLTNFTLQNSHVRSTAFDNQAEAIYFNTSTTAAAARLVARQMSFHSQQDTLQLKGYNWFYQSLVTGNVDFIWGSVMASLFEDCEIRSVVDTASSSPGFILQSRATAGDKGFVFLNSALTAEPGLTQAYLARSGGTAATVYTDNIAFINTRMGEHILPVGWCVGTGTSKTGVGTGACGSNPPSYAGTANGGAVDAAGWREHGSMDLRGSPLDVSARLGVASVKVANVPTPVVLAKQLDSAAGYTTRAEIFFNSTAGGGQGSWVPAP</sequence>
<evidence type="ECO:0000256" key="4">
    <source>
        <dbReference type="RuleBase" id="RU361173"/>
    </source>
</evidence>
<proteinExistence type="inferred from homology"/>
<evidence type="ECO:0000313" key="8">
    <source>
        <dbReference type="Proteomes" id="UP000295361"/>
    </source>
</evidence>
<comment type="similarity">
    <text evidence="4">Belongs to the polysaccharide lyase 1 family.</text>
</comment>
<evidence type="ECO:0000259" key="6">
    <source>
        <dbReference type="SMART" id="SM00656"/>
    </source>
</evidence>
<keyword evidence="1" id="KW-0378">Hydrolase</keyword>
<dbReference type="InterPro" id="IPR045032">
    <property type="entry name" value="PEL"/>
</dbReference>
<dbReference type="SUPFAM" id="SSF51126">
    <property type="entry name" value="Pectin lyase-like"/>
    <property type="match status" value="2"/>
</dbReference>
<keyword evidence="2" id="KW-0063">Aspartyl esterase</keyword>
<dbReference type="GO" id="GO:0030570">
    <property type="term" value="F:pectate lyase activity"/>
    <property type="evidence" value="ECO:0007669"/>
    <property type="project" value="InterPro"/>
</dbReference>
<dbReference type="GO" id="GO:0030599">
    <property type="term" value="F:pectinesterase activity"/>
    <property type="evidence" value="ECO:0007669"/>
    <property type="project" value="InterPro"/>
</dbReference>
<evidence type="ECO:0000313" key="7">
    <source>
        <dbReference type="EMBL" id="TDP75050.1"/>
    </source>
</evidence>
<keyword evidence="4" id="KW-0624">Polysaccharide degradation</keyword>
<evidence type="ECO:0000256" key="5">
    <source>
        <dbReference type="SAM" id="SignalP"/>
    </source>
</evidence>
<dbReference type="PANTHER" id="PTHR31683:SF18">
    <property type="entry name" value="PECTATE LYASE 21-RELATED"/>
    <property type="match status" value="1"/>
</dbReference>
<dbReference type="RefSeq" id="WP_133699628.1">
    <property type="nucleotide sequence ID" value="NZ_SNXS01000001.1"/>
</dbReference>
<dbReference type="Pfam" id="PF00544">
    <property type="entry name" value="Pectate_lyase_4"/>
    <property type="match status" value="1"/>
</dbReference>
<dbReference type="SMART" id="SM00656">
    <property type="entry name" value="Amb_all"/>
    <property type="match status" value="1"/>
</dbReference>
<dbReference type="InterPro" id="IPR012334">
    <property type="entry name" value="Pectin_lyas_fold"/>
</dbReference>
<evidence type="ECO:0000256" key="2">
    <source>
        <dbReference type="ARBA" id="ARBA00023085"/>
    </source>
</evidence>
<evidence type="ECO:0000256" key="3">
    <source>
        <dbReference type="ARBA" id="ARBA00023239"/>
    </source>
</evidence>
<dbReference type="GO" id="GO:0005576">
    <property type="term" value="C:extracellular region"/>
    <property type="evidence" value="ECO:0007669"/>
    <property type="project" value="UniProtKB-SubCell"/>
</dbReference>
<organism evidence="7 8">
    <name type="scientific">Roseateles toxinivorans</name>
    <dbReference type="NCBI Taxonomy" id="270368"/>
    <lineage>
        <taxon>Bacteria</taxon>
        <taxon>Pseudomonadati</taxon>
        <taxon>Pseudomonadota</taxon>
        <taxon>Betaproteobacteria</taxon>
        <taxon>Burkholderiales</taxon>
        <taxon>Sphaerotilaceae</taxon>
        <taxon>Roseateles</taxon>
    </lineage>
</organism>
<comment type="caution">
    <text evidence="7">The sequence shown here is derived from an EMBL/GenBank/DDBJ whole genome shotgun (WGS) entry which is preliminary data.</text>
</comment>
<feature type="domain" description="Pectate lyase" evidence="6">
    <location>
        <begin position="47"/>
        <end position="309"/>
    </location>
</feature>
<dbReference type="InterPro" id="IPR002022">
    <property type="entry name" value="Pec_lyase"/>
</dbReference>
<gene>
    <name evidence="7" type="ORF">DES47_1011126</name>
</gene>
<dbReference type="OrthoDB" id="9804661at2"/>
<dbReference type="GO" id="GO:0000272">
    <property type="term" value="P:polysaccharide catabolic process"/>
    <property type="evidence" value="ECO:0007669"/>
    <property type="project" value="UniProtKB-KW"/>
</dbReference>
<keyword evidence="5" id="KW-0732">Signal</keyword>
<dbReference type="PANTHER" id="PTHR31683">
    <property type="entry name" value="PECTATE LYASE 18-RELATED"/>
    <property type="match status" value="1"/>
</dbReference>